<accession>A0A0E9VQ79</accession>
<proteinExistence type="predicted"/>
<sequence length="43" mass="5125">MGAYLFHASFTPLSSVCFSPLQRDICFAKSMYRLYYYYKVDLK</sequence>
<organism evidence="1">
    <name type="scientific">Anguilla anguilla</name>
    <name type="common">European freshwater eel</name>
    <name type="synonym">Muraena anguilla</name>
    <dbReference type="NCBI Taxonomy" id="7936"/>
    <lineage>
        <taxon>Eukaryota</taxon>
        <taxon>Metazoa</taxon>
        <taxon>Chordata</taxon>
        <taxon>Craniata</taxon>
        <taxon>Vertebrata</taxon>
        <taxon>Euteleostomi</taxon>
        <taxon>Actinopterygii</taxon>
        <taxon>Neopterygii</taxon>
        <taxon>Teleostei</taxon>
        <taxon>Anguilliformes</taxon>
        <taxon>Anguillidae</taxon>
        <taxon>Anguilla</taxon>
    </lineage>
</organism>
<reference evidence="1" key="1">
    <citation type="submission" date="2014-11" db="EMBL/GenBank/DDBJ databases">
        <authorList>
            <person name="Amaro Gonzalez C."/>
        </authorList>
    </citation>
    <scope>NUCLEOTIDE SEQUENCE</scope>
</reference>
<protein>
    <submittedName>
        <fullName evidence="1">Uncharacterized protein</fullName>
    </submittedName>
</protein>
<reference evidence="1" key="2">
    <citation type="journal article" date="2015" name="Fish Shellfish Immunol.">
        <title>Early steps in the European eel (Anguilla anguilla)-Vibrio vulnificus interaction in the gills: Role of the RtxA13 toxin.</title>
        <authorList>
            <person name="Callol A."/>
            <person name="Pajuelo D."/>
            <person name="Ebbesson L."/>
            <person name="Teles M."/>
            <person name="MacKenzie S."/>
            <person name="Amaro C."/>
        </authorList>
    </citation>
    <scope>NUCLEOTIDE SEQUENCE</scope>
</reference>
<dbReference type="EMBL" id="GBXM01029047">
    <property type="protein sequence ID" value="JAH79530.1"/>
    <property type="molecule type" value="Transcribed_RNA"/>
</dbReference>
<name>A0A0E9VQ79_ANGAN</name>
<dbReference type="AlphaFoldDB" id="A0A0E9VQ79"/>
<evidence type="ECO:0000313" key="1">
    <source>
        <dbReference type="EMBL" id="JAH79530.1"/>
    </source>
</evidence>